<accession>A0ABM8WNX3</accession>
<dbReference type="Proteomes" id="UP000727654">
    <property type="component" value="Unassembled WGS sequence"/>
</dbReference>
<protein>
    <recommendedName>
        <fullName evidence="4">Tripartite tricarboxylate transporter substrate binding protein</fullName>
    </recommendedName>
</protein>
<comment type="caution">
    <text evidence="2">The sequence shown here is derived from an EMBL/GenBank/DDBJ whole genome shotgun (WGS) entry which is preliminary data.</text>
</comment>
<proteinExistence type="inferred from homology"/>
<evidence type="ECO:0000313" key="2">
    <source>
        <dbReference type="EMBL" id="CAG9169106.1"/>
    </source>
</evidence>
<reference evidence="2 3" key="1">
    <citation type="submission" date="2021-08" db="EMBL/GenBank/DDBJ databases">
        <authorList>
            <person name="Peeters C."/>
        </authorList>
    </citation>
    <scope>NUCLEOTIDE SEQUENCE [LARGE SCALE GENOMIC DNA]</scope>
    <source>
        <strain evidence="2 3">LMG 23992</strain>
    </source>
</reference>
<dbReference type="EMBL" id="CAJZAI010000002">
    <property type="protein sequence ID" value="CAG9169106.1"/>
    <property type="molecule type" value="Genomic_DNA"/>
</dbReference>
<dbReference type="Pfam" id="PF03401">
    <property type="entry name" value="TctC"/>
    <property type="match status" value="1"/>
</dbReference>
<keyword evidence="3" id="KW-1185">Reference proteome</keyword>
<dbReference type="Gene3D" id="3.40.190.10">
    <property type="entry name" value="Periplasmic binding protein-like II"/>
    <property type="match status" value="1"/>
</dbReference>
<evidence type="ECO:0008006" key="4">
    <source>
        <dbReference type="Google" id="ProtNLM"/>
    </source>
</evidence>
<gene>
    <name evidence="2" type="ORF">LMG23992_01395</name>
</gene>
<sequence>MVVPYPPGGATDNIARLVSKRLAEKLGQPVIVQNKPGAATNIASAQVAKAAPDGHTLLLVTLAFASNRWLFSKPGYKVEEFAPVAQLVRIPVVLSVGAGSDMRTFDDFAKRARGGPGSVNVGNPGAGAAPTLACDLLRVKHDLPFATIPYQGSAQLLTDILGGHVPVACDTVSAQLPFLRQGKLVPLVVLGSTRSALLPNVPTAEELGIKDVAADGWMGVVAPAGIAGSTLQLLNRYLREIAEEPAVREQITSLGLEPKTGSVAEFGAWIAQETDRWMSLVMQLGLTPQ</sequence>
<evidence type="ECO:0000313" key="3">
    <source>
        <dbReference type="Proteomes" id="UP000727654"/>
    </source>
</evidence>
<dbReference type="PANTHER" id="PTHR42928">
    <property type="entry name" value="TRICARBOXYLATE-BINDING PROTEIN"/>
    <property type="match status" value="1"/>
</dbReference>
<name>A0ABM8WNX3_9BURK</name>
<dbReference type="InterPro" id="IPR005064">
    <property type="entry name" value="BUG"/>
</dbReference>
<evidence type="ECO:0000256" key="1">
    <source>
        <dbReference type="ARBA" id="ARBA00006987"/>
    </source>
</evidence>
<dbReference type="PIRSF" id="PIRSF017082">
    <property type="entry name" value="YflP"/>
    <property type="match status" value="1"/>
</dbReference>
<dbReference type="InterPro" id="IPR042100">
    <property type="entry name" value="Bug_dom1"/>
</dbReference>
<dbReference type="Gene3D" id="3.40.190.150">
    <property type="entry name" value="Bordetella uptake gene, domain 1"/>
    <property type="match status" value="1"/>
</dbReference>
<dbReference type="SUPFAM" id="SSF53850">
    <property type="entry name" value="Periplasmic binding protein-like II"/>
    <property type="match status" value="1"/>
</dbReference>
<dbReference type="PANTHER" id="PTHR42928:SF5">
    <property type="entry name" value="BLR1237 PROTEIN"/>
    <property type="match status" value="1"/>
</dbReference>
<comment type="similarity">
    <text evidence="1">Belongs to the UPF0065 (bug) family.</text>
</comment>
<organism evidence="2 3">
    <name type="scientific">Cupriavidus laharis</name>
    <dbReference type="NCBI Taxonomy" id="151654"/>
    <lineage>
        <taxon>Bacteria</taxon>
        <taxon>Pseudomonadati</taxon>
        <taxon>Pseudomonadota</taxon>
        <taxon>Betaproteobacteria</taxon>
        <taxon>Burkholderiales</taxon>
        <taxon>Burkholderiaceae</taxon>
        <taxon>Cupriavidus</taxon>
    </lineage>
</organism>